<dbReference type="InterPro" id="IPR001453">
    <property type="entry name" value="MoaB/Mog_dom"/>
</dbReference>
<dbReference type="PROSITE" id="PS01078">
    <property type="entry name" value="MOCF_BIOSYNTHESIS_1"/>
    <property type="match status" value="1"/>
</dbReference>
<comment type="function">
    <text evidence="5">May be involved in the biosynthesis of molybdopterin.</text>
</comment>
<keyword evidence="8" id="KW-1185">Reference proteome</keyword>
<gene>
    <name evidence="7" type="primary">moaB</name>
    <name evidence="7" type="ORF">PH586_08595</name>
</gene>
<dbReference type="InterPro" id="IPR008284">
    <property type="entry name" value="MoCF_biosynth_CS"/>
</dbReference>
<evidence type="ECO:0000256" key="3">
    <source>
        <dbReference type="ARBA" id="ARBA00015262"/>
    </source>
</evidence>
<dbReference type="EMBL" id="JAQJZJ010000003">
    <property type="protein sequence ID" value="MDA7086435.1"/>
    <property type="molecule type" value="Genomic_DNA"/>
</dbReference>
<dbReference type="Proteomes" id="UP001212042">
    <property type="component" value="Unassembled WGS sequence"/>
</dbReference>
<name>A0ABT4XE16_9PSED</name>
<accession>A0ABT4XE16</accession>
<evidence type="ECO:0000259" key="6">
    <source>
        <dbReference type="SMART" id="SM00852"/>
    </source>
</evidence>
<organism evidence="7 8">
    <name type="scientific">Pseudomonas aestuarii</name>
    <dbReference type="NCBI Taxonomy" id="3018340"/>
    <lineage>
        <taxon>Bacteria</taxon>
        <taxon>Pseudomonadati</taxon>
        <taxon>Pseudomonadota</taxon>
        <taxon>Gammaproteobacteria</taxon>
        <taxon>Pseudomonadales</taxon>
        <taxon>Pseudomonadaceae</taxon>
        <taxon>Pseudomonas</taxon>
    </lineage>
</organism>
<dbReference type="PANTHER" id="PTHR43232">
    <property type="entry name" value="MOLYBDENUM COFACTOR BIOSYNTHESIS PROTEIN B"/>
    <property type="match status" value="1"/>
</dbReference>
<keyword evidence="4 5" id="KW-0501">Molybdenum cofactor biosynthesis</keyword>
<dbReference type="Pfam" id="PF00994">
    <property type="entry name" value="MoCF_biosynth"/>
    <property type="match status" value="1"/>
</dbReference>
<dbReference type="SUPFAM" id="SSF53218">
    <property type="entry name" value="Molybdenum cofactor biosynthesis proteins"/>
    <property type="match status" value="1"/>
</dbReference>
<dbReference type="PIRSF" id="PIRSF006443">
    <property type="entry name" value="MoaB"/>
    <property type="match status" value="1"/>
</dbReference>
<dbReference type="InterPro" id="IPR013484">
    <property type="entry name" value="MoaB_proteobac"/>
</dbReference>
<dbReference type="Gene3D" id="3.40.980.10">
    <property type="entry name" value="MoaB/Mog-like domain"/>
    <property type="match status" value="1"/>
</dbReference>
<sequence length="185" mass="19762">MAHLSSAEFQALRIAVLTVSDTRTLATDTSGQTLIEGLEAAGHALVERALVIDDIWQIRARVCAWIADPLVQVILITGGTGFTVRDNTPQAVAPLLDKLVDGFGELFRQVSLDEIGTSSLQSRALAGISNGALVCCLPGSPNACRTAWTKILREQLDSRTGPCNFVAHLKRLADQPQVARCGARS</sequence>
<evidence type="ECO:0000256" key="5">
    <source>
        <dbReference type="PIRNR" id="PIRNR006443"/>
    </source>
</evidence>
<comment type="similarity">
    <text evidence="2 5">Belongs to the MoaB/Mog family.</text>
</comment>
<evidence type="ECO:0000313" key="8">
    <source>
        <dbReference type="Proteomes" id="UP001212042"/>
    </source>
</evidence>
<evidence type="ECO:0000256" key="2">
    <source>
        <dbReference type="ARBA" id="ARBA00006112"/>
    </source>
</evidence>
<dbReference type="InterPro" id="IPR012245">
    <property type="entry name" value="MoaB"/>
</dbReference>
<protein>
    <recommendedName>
        <fullName evidence="3 5">Molybdenum cofactor biosynthesis protein B</fullName>
    </recommendedName>
</protein>
<dbReference type="InterPro" id="IPR036425">
    <property type="entry name" value="MoaB/Mog-like_dom_sf"/>
</dbReference>
<proteinExistence type="inferred from homology"/>
<evidence type="ECO:0000256" key="4">
    <source>
        <dbReference type="ARBA" id="ARBA00023150"/>
    </source>
</evidence>
<evidence type="ECO:0000256" key="1">
    <source>
        <dbReference type="ARBA" id="ARBA00005046"/>
    </source>
</evidence>
<dbReference type="RefSeq" id="WP_271347344.1">
    <property type="nucleotide sequence ID" value="NZ_JAQJZJ010000003.1"/>
</dbReference>
<dbReference type="NCBIfam" id="TIGR00177">
    <property type="entry name" value="molyb_syn"/>
    <property type="match status" value="1"/>
</dbReference>
<dbReference type="PANTHER" id="PTHR43232:SF2">
    <property type="entry name" value="MOLYBDENUM COFACTOR BIOSYNTHESIS PROTEIN B"/>
    <property type="match status" value="1"/>
</dbReference>
<evidence type="ECO:0000313" key="7">
    <source>
        <dbReference type="EMBL" id="MDA7086435.1"/>
    </source>
</evidence>
<comment type="caution">
    <text evidence="7">The sequence shown here is derived from an EMBL/GenBank/DDBJ whole genome shotgun (WGS) entry which is preliminary data.</text>
</comment>
<dbReference type="NCBIfam" id="TIGR02667">
    <property type="entry name" value="moaB_proteo"/>
    <property type="match status" value="1"/>
</dbReference>
<reference evidence="7 8" key="1">
    <citation type="submission" date="2023-01" db="EMBL/GenBank/DDBJ databases">
        <title>Pseudomonas SA3-5T sp. nov., isolated from tidal flat sediment.</title>
        <authorList>
            <person name="Kim H.S."/>
            <person name="Kim J.-S."/>
            <person name="Suh M.K."/>
            <person name="Eom M.K."/>
            <person name="Lee J.-S."/>
        </authorList>
    </citation>
    <scope>NUCLEOTIDE SEQUENCE [LARGE SCALE GENOMIC DNA]</scope>
    <source>
        <strain evidence="7 8">SA3-5</strain>
    </source>
</reference>
<dbReference type="CDD" id="cd00886">
    <property type="entry name" value="MogA_MoaB"/>
    <property type="match status" value="1"/>
</dbReference>
<feature type="domain" description="MoaB/Mog" evidence="6">
    <location>
        <begin position="15"/>
        <end position="159"/>
    </location>
</feature>
<comment type="pathway">
    <text evidence="1 5">Cofactor biosynthesis; molybdopterin biosynthesis.</text>
</comment>
<dbReference type="SMART" id="SM00852">
    <property type="entry name" value="MoCF_biosynth"/>
    <property type="match status" value="1"/>
</dbReference>